<reference evidence="1" key="2">
    <citation type="journal article" date="2021" name="Microbiome">
        <title>Successional dynamics and alternative stable states in a saline activated sludge microbial community over 9 years.</title>
        <authorList>
            <person name="Wang Y."/>
            <person name="Ye J."/>
            <person name="Ju F."/>
            <person name="Liu L."/>
            <person name="Boyd J.A."/>
            <person name="Deng Y."/>
            <person name="Parks D.H."/>
            <person name="Jiang X."/>
            <person name="Yin X."/>
            <person name="Woodcroft B.J."/>
            <person name="Tyson G.W."/>
            <person name="Hugenholtz P."/>
            <person name="Polz M.F."/>
            <person name="Zhang T."/>
        </authorList>
    </citation>
    <scope>NUCLEOTIDE SEQUENCE</scope>
    <source>
        <strain evidence="1">HKST-UBA01</strain>
    </source>
</reference>
<dbReference type="Proteomes" id="UP000697710">
    <property type="component" value="Unassembled WGS sequence"/>
</dbReference>
<proteinExistence type="predicted"/>
<protein>
    <submittedName>
        <fullName evidence="1">Uncharacterized protein</fullName>
    </submittedName>
</protein>
<comment type="caution">
    <text evidence="1">The sequence shown here is derived from an EMBL/GenBank/DDBJ whole genome shotgun (WGS) entry which is preliminary data.</text>
</comment>
<organism evidence="1 2">
    <name type="scientific">Eiseniibacteriota bacterium</name>
    <dbReference type="NCBI Taxonomy" id="2212470"/>
    <lineage>
        <taxon>Bacteria</taxon>
        <taxon>Candidatus Eiseniibacteriota</taxon>
    </lineage>
</organism>
<dbReference type="AlphaFoldDB" id="A0A956M1P2"/>
<feature type="non-terminal residue" evidence="1">
    <location>
        <position position="1"/>
    </location>
</feature>
<reference evidence="1" key="1">
    <citation type="submission" date="2020-04" db="EMBL/GenBank/DDBJ databases">
        <authorList>
            <person name="Zhang T."/>
        </authorList>
    </citation>
    <scope>NUCLEOTIDE SEQUENCE</scope>
    <source>
        <strain evidence="1">HKST-UBA01</strain>
    </source>
</reference>
<name>A0A956M1P2_UNCEI</name>
<dbReference type="EMBL" id="JAGQHR010000744">
    <property type="protein sequence ID" value="MCA9729556.1"/>
    <property type="molecule type" value="Genomic_DNA"/>
</dbReference>
<accession>A0A956M1P2</accession>
<gene>
    <name evidence="1" type="ORF">KC729_17850</name>
</gene>
<sequence length="181" mass="19260">GVVWYGGNRRDSNDASFQKNLGLAEAGVRSYLADGGNLLLAYRDVVGDGGGFSADFAADVLGIEEYFRDETGTTNIRLASRSLVGTSLVSAPDDTLQTTSSSPDADFFRLADDVDPLFWVEPGVLGPNVTPDQTAQRAYLGVLSERDGGRIALVTYLLSRSDGRNNAHAVGAALLRRVFGI</sequence>
<evidence type="ECO:0000313" key="2">
    <source>
        <dbReference type="Proteomes" id="UP000697710"/>
    </source>
</evidence>
<evidence type="ECO:0000313" key="1">
    <source>
        <dbReference type="EMBL" id="MCA9729556.1"/>
    </source>
</evidence>